<evidence type="ECO:0000313" key="3">
    <source>
        <dbReference type="Proteomes" id="UP000612055"/>
    </source>
</evidence>
<dbReference type="EMBL" id="JAEHOE010000074">
    <property type="protein sequence ID" value="KAG2489377.1"/>
    <property type="molecule type" value="Genomic_DNA"/>
</dbReference>
<gene>
    <name evidence="2" type="ORF">HYH03_012207</name>
</gene>
<feature type="region of interest" description="Disordered" evidence="1">
    <location>
        <begin position="1"/>
        <end position="32"/>
    </location>
</feature>
<dbReference type="OrthoDB" id="547642at2759"/>
<protein>
    <submittedName>
        <fullName evidence="2">Uncharacterized protein</fullName>
    </submittedName>
</protein>
<evidence type="ECO:0000313" key="2">
    <source>
        <dbReference type="EMBL" id="KAG2489377.1"/>
    </source>
</evidence>
<proteinExistence type="predicted"/>
<feature type="region of interest" description="Disordered" evidence="1">
    <location>
        <begin position="90"/>
        <end position="133"/>
    </location>
</feature>
<evidence type="ECO:0000256" key="1">
    <source>
        <dbReference type="SAM" id="MobiDB-lite"/>
    </source>
</evidence>
<feature type="compositionally biased region" description="Low complexity" evidence="1">
    <location>
        <begin position="90"/>
        <end position="106"/>
    </location>
</feature>
<comment type="caution">
    <text evidence="2">The sequence shown here is derived from an EMBL/GenBank/DDBJ whole genome shotgun (WGS) entry which is preliminary data.</text>
</comment>
<organism evidence="2 3">
    <name type="scientific">Edaphochlamys debaryana</name>
    <dbReference type="NCBI Taxonomy" id="47281"/>
    <lineage>
        <taxon>Eukaryota</taxon>
        <taxon>Viridiplantae</taxon>
        <taxon>Chlorophyta</taxon>
        <taxon>core chlorophytes</taxon>
        <taxon>Chlorophyceae</taxon>
        <taxon>CS clade</taxon>
        <taxon>Chlamydomonadales</taxon>
        <taxon>Chlamydomonadales incertae sedis</taxon>
        <taxon>Edaphochlamys</taxon>
    </lineage>
</organism>
<keyword evidence="3" id="KW-1185">Reference proteome</keyword>
<dbReference type="Proteomes" id="UP000612055">
    <property type="component" value="Unassembled WGS sequence"/>
</dbReference>
<dbReference type="AlphaFoldDB" id="A0A835XQR2"/>
<feature type="compositionally biased region" description="Pro residues" evidence="1">
    <location>
        <begin position="121"/>
        <end position="133"/>
    </location>
</feature>
<feature type="compositionally biased region" description="Gly residues" evidence="1">
    <location>
        <begin position="17"/>
        <end position="27"/>
    </location>
</feature>
<reference evidence="2" key="1">
    <citation type="journal article" date="2020" name="bioRxiv">
        <title>Comparative genomics of Chlamydomonas.</title>
        <authorList>
            <person name="Craig R.J."/>
            <person name="Hasan A.R."/>
            <person name="Ness R.W."/>
            <person name="Keightley P.D."/>
        </authorList>
    </citation>
    <scope>NUCLEOTIDE SEQUENCE</scope>
    <source>
        <strain evidence="2">CCAP 11/70</strain>
    </source>
</reference>
<sequence>MKTRDQAQAMKAQGPAGASGAGGGDGGEPAAPSRYPPWLRVWLIACGALYALALRPRLFAEREELRKHVEKEAAAYQKYEEDWDSLVAAHSARQAEAAEQRGAGAARKGRAGGSQGRGAGTPPPPAPPGTATA</sequence>
<name>A0A835XQR2_9CHLO</name>
<accession>A0A835XQR2</accession>